<protein>
    <submittedName>
        <fullName evidence="1">Valyl-tRNA synthetase</fullName>
    </submittedName>
</protein>
<dbReference type="EMBL" id="AP014523">
    <property type="protein sequence ID" value="BAO97645.1"/>
    <property type="molecule type" value="Genomic_DNA"/>
</dbReference>
<dbReference type="GO" id="GO:0004812">
    <property type="term" value="F:aminoacyl-tRNA ligase activity"/>
    <property type="evidence" value="ECO:0007669"/>
    <property type="project" value="UniProtKB-KW"/>
</dbReference>
<evidence type="ECO:0000313" key="1">
    <source>
        <dbReference type="EMBL" id="BAO97645.1"/>
    </source>
</evidence>
<evidence type="ECO:0000313" key="2">
    <source>
        <dbReference type="Proteomes" id="UP000031662"/>
    </source>
</evidence>
<dbReference type="AlphaFoldDB" id="A0A060PSN9"/>
<accession>A0A060PSN9</accession>
<reference evidence="1 2" key="1">
    <citation type="submission" date="2013-11" db="EMBL/GenBank/DDBJ databases">
        <title>Estimation of Helicobacter pylori bacteriophage ecology using H. pylori isolates.</title>
        <authorList>
            <person name="Uchiyama J."/>
            <person name="Takemura-Uchiyama I."/>
            <person name="Ujihara T."/>
            <person name="Matsuzaki S."/>
        </authorList>
    </citation>
    <scope>NUCLEOTIDE SEQUENCE [LARGE SCALE GENOMIC DNA]</scope>
    <source>
        <strain evidence="1 2">NY40</strain>
    </source>
</reference>
<keyword evidence="1" id="KW-0030">Aminoacyl-tRNA synthetase</keyword>
<gene>
    <name evidence="1" type="ORF">NY40_0631</name>
</gene>
<sequence length="275" mass="31745">MQEFLGFGVVGNFAGHLEQAGESHSFINMKSEEKDAPKGLFPFYIPYENCYLGRCCINNHKIILPGDPHLRVQAEPEIALECDVKYDEKHLVTKLVPNFFMAFNDASVRNLEATKLSQKKNFSPASKGIGQKLPIDRFVYGGVCNNFSIASFLKYDNVWHIYGENSKLLKYEFFYQKLLDWIKDQLNHQQDGDSLEALRPFLEHHNFPTKMIFAIGATPYMPFAQEHFLQKGDEVVIVAYNHLQYSFEKIQSLLEEDTLQTKEHANLSYVYQIVE</sequence>
<dbReference type="Pfam" id="PF18985">
    <property type="entry name" value="DUF5718"/>
    <property type="match status" value="1"/>
</dbReference>
<dbReference type="RefSeq" id="WP_041050355.1">
    <property type="nucleotide sequence ID" value="NZ_AP014523.1"/>
</dbReference>
<proteinExistence type="predicted"/>
<dbReference type="Proteomes" id="UP000031662">
    <property type="component" value="Chromosome"/>
</dbReference>
<organism evidence="1 2">
    <name type="scientific">Helicobacter pylori NY40</name>
    <dbReference type="NCBI Taxonomy" id="1426844"/>
    <lineage>
        <taxon>Bacteria</taxon>
        <taxon>Pseudomonadati</taxon>
        <taxon>Campylobacterota</taxon>
        <taxon>Epsilonproteobacteria</taxon>
        <taxon>Campylobacterales</taxon>
        <taxon>Helicobacteraceae</taxon>
        <taxon>Helicobacter</taxon>
    </lineage>
</organism>
<dbReference type="InterPro" id="IPR043776">
    <property type="entry name" value="DUF5718"/>
</dbReference>
<dbReference type="HOGENOM" id="CLU_063790_0_0_7"/>
<keyword evidence="1" id="KW-0436">Ligase</keyword>
<name>A0A060PSN9_HELPX</name>